<dbReference type="AlphaFoldDB" id="A0A9W9YVU5"/>
<keyword evidence="3" id="KW-1185">Reference proteome</keyword>
<comment type="caution">
    <text evidence="2">The sequence shown here is derived from an EMBL/GenBank/DDBJ whole genome shotgun (WGS) entry which is preliminary data.</text>
</comment>
<evidence type="ECO:0000256" key="1">
    <source>
        <dbReference type="SAM" id="SignalP"/>
    </source>
</evidence>
<feature type="signal peptide" evidence="1">
    <location>
        <begin position="1"/>
        <end position="19"/>
    </location>
</feature>
<evidence type="ECO:0000313" key="3">
    <source>
        <dbReference type="Proteomes" id="UP001163046"/>
    </source>
</evidence>
<evidence type="ECO:0000313" key="2">
    <source>
        <dbReference type="EMBL" id="KAJ7365604.1"/>
    </source>
</evidence>
<organism evidence="2 3">
    <name type="scientific">Desmophyllum pertusum</name>
    <dbReference type="NCBI Taxonomy" id="174260"/>
    <lineage>
        <taxon>Eukaryota</taxon>
        <taxon>Metazoa</taxon>
        <taxon>Cnidaria</taxon>
        <taxon>Anthozoa</taxon>
        <taxon>Hexacorallia</taxon>
        <taxon>Scleractinia</taxon>
        <taxon>Caryophylliina</taxon>
        <taxon>Caryophylliidae</taxon>
        <taxon>Desmophyllum</taxon>
    </lineage>
</organism>
<reference evidence="2" key="1">
    <citation type="submission" date="2023-01" db="EMBL/GenBank/DDBJ databases">
        <title>Genome assembly of the deep-sea coral Lophelia pertusa.</title>
        <authorList>
            <person name="Herrera S."/>
            <person name="Cordes E."/>
        </authorList>
    </citation>
    <scope>NUCLEOTIDE SEQUENCE</scope>
    <source>
        <strain evidence="2">USNM1676648</strain>
        <tissue evidence="2">Polyp</tissue>
    </source>
</reference>
<dbReference type="Proteomes" id="UP001163046">
    <property type="component" value="Unassembled WGS sequence"/>
</dbReference>
<dbReference type="EMBL" id="MU827302">
    <property type="protein sequence ID" value="KAJ7365604.1"/>
    <property type="molecule type" value="Genomic_DNA"/>
</dbReference>
<protein>
    <submittedName>
        <fullName evidence="2">Uncharacterized protein</fullName>
    </submittedName>
</protein>
<name>A0A9W9YVU5_9CNID</name>
<feature type="chain" id="PRO_5040738061" evidence="1">
    <location>
        <begin position="20"/>
        <end position="75"/>
    </location>
</feature>
<accession>A0A9W9YVU5</accession>
<gene>
    <name evidence="2" type="ORF">OS493_002308</name>
</gene>
<proteinExistence type="predicted"/>
<sequence>MSILAKLCLLVLLSGIVLGDKSHARAWNSLKDSVVEGKHNHEKRFGCTCEEGPFCAFGSSTGETCPEIGDVCCPA</sequence>
<keyword evidence="1" id="KW-0732">Signal</keyword>